<proteinExistence type="predicted"/>
<name>A0A8S1A9G1_ARCPL</name>
<keyword evidence="1" id="KW-0472">Membrane</keyword>
<dbReference type="OrthoDB" id="427452at2759"/>
<gene>
    <name evidence="2" type="ORF">APLA_LOCUS10272</name>
</gene>
<reference evidence="2 3" key="1">
    <citation type="submission" date="2020-04" db="EMBL/GenBank/DDBJ databases">
        <authorList>
            <person name="Wallbank WR R."/>
            <person name="Pardo Diaz C."/>
            <person name="Kozak K."/>
            <person name="Martin S."/>
            <person name="Jiggins C."/>
            <person name="Moest M."/>
            <person name="Warren A I."/>
            <person name="Byers J.R.P. K."/>
            <person name="Montejo-Kovacevich G."/>
            <person name="Yen C E."/>
        </authorList>
    </citation>
    <scope>NUCLEOTIDE SEQUENCE [LARGE SCALE GENOMIC DNA]</scope>
</reference>
<evidence type="ECO:0000313" key="3">
    <source>
        <dbReference type="Proteomes" id="UP000494256"/>
    </source>
</evidence>
<evidence type="ECO:0000256" key="1">
    <source>
        <dbReference type="SAM" id="Phobius"/>
    </source>
</evidence>
<sequence length="118" mass="13726">MVFFMVTMVFLIVTVVYLMVATVLLMLAMVLVMVSKVVLMIAMVFFVVPMVFMFVFLVMDWNTLVFMGLMKNYTLRRISMTVIVTMLVMVLCNDCCNCDNYEEDLFENRKKNIARVGK</sequence>
<dbReference type="Proteomes" id="UP000494256">
    <property type="component" value="Unassembled WGS sequence"/>
</dbReference>
<dbReference type="AlphaFoldDB" id="A0A8S1A9G1"/>
<feature type="transmembrane region" description="Helical" evidence="1">
    <location>
        <begin position="73"/>
        <end position="91"/>
    </location>
</feature>
<keyword evidence="1" id="KW-0812">Transmembrane</keyword>
<organism evidence="2 3">
    <name type="scientific">Arctia plantaginis</name>
    <name type="common">Wood tiger moth</name>
    <name type="synonym">Phalaena plantaginis</name>
    <dbReference type="NCBI Taxonomy" id="874455"/>
    <lineage>
        <taxon>Eukaryota</taxon>
        <taxon>Metazoa</taxon>
        <taxon>Ecdysozoa</taxon>
        <taxon>Arthropoda</taxon>
        <taxon>Hexapoda</taxon>
        <taxon>Insecta</taxon>
        <taxon>Pterygota</taxon>
        <taxon>Neoptera</taxon>
        <taxon>Endopterygota</taxon>
        <taxon>Lepidoptera</taxon>
        <taxon>Glossata</taxon>
        <taxon>Ditrysia</taxon>
        <taxon>Noctuoidea</taxon>
        <taxon>Erebidae</taxon>
        <taxon>Arctiinae</taxon>
        <taxon>Arctia</taxon>
    </lineage>
</organism>
<accession>A0A8S1A9G1</accession>
<comment type="caution">
    <text evidence="2">The sequence shown here is derived from an EMBL/GenBank/DDBJ whole genome shotgun (WGS) entry which is preliminary data.</text>
</comment>
<evidence type="ECO:0000313" key="2">
    <source>
        <dbReference type="EMBL" id="CAB3243212.1"/>
    </source>
</evidence>
<protein>
    <submittedName>
        <fullName evidence="2">Uncharacterized protein</fullName>
    </submittedName>
</protein>
<dbReference type="EMBL" id="CADEBD010000314">
    <property type="protein sequence ID" value="CAB3243212.1"/>
    <property type="molecule type" value="Genomic_DNA"/>
</dbReference>
<keyword evidence="1" id="KW-1133">Transmembrane helix</keyword>
<feature type="transmembrane region" description="Helical" evidence="1">
    <location>
        <begin position="37"/>
        <end position="61"/>
    </location>
</feature>
<feature type="transmembrane region" description="Helical" evidence="1">
    <location>
        <begin position="7"/>
        <end position="31"/>
    </location>
</feature>